<feature type="transmembrane region" description="Helical" evidence="6">
    <location>
        <begin position="185"/>
        <end position="205"/>
    </location>
</feature>
<dbReference type="Proteomes" id="UP000310685">
    <property type="component" value="Unassembled WGS sequence"/>
</dbReference>
<feature type="domain" description="EF-hand" evidence="7">
    <location>
        <begin position="379"/>
        <end position="414"/>
    </location>
</feature>
<dbReference type="Pfam" id="PF00924">
    <property type="entry name" value="MS_channel_2nd"/>
    <property type="match status" value="1"/>
</dbReference>
<evidence type="ECO:0000256" key="2">
    <source>
        <dbReference type="ARBA" id="ARBA00022692"/>
    </source>
</evidence>
<dbReference type="GO" id="GO:0005509">
    <property type="term" value="F:calcium ion binding"/>
    <property type="evidence" value="ECO:0007669"/>
    <property type="project" value="InterPro"/>
</dbReference>
<dbReference type="EMBL" id="SPRC01000020">
    <property type="protein sequence ID" value="TIB79887.1"/>
    <property type="molecule type" value="Genomic_DNA"/>
</dbReference>
<dbReference type="SUPFAM" id="SSF50182">
    <property type="entry name" value="Sm-like ribonucleoproteins"/>
    <property type="match status" value="1"/>
</dbReference>
<dbReference type="Proteomes" id="UP000307169">
    <property type="component" value="Unassembled WGS sequence"/>
</dbReference>
<evidence type="ECO:0000313" key="10">
    <source>
        <dbReference type="EMBL" id="TIC67946.1"/>
    </source>
</evidence>
<reference evidence="11 12" key="1">
    <citation type="submission" date="2019-03" db="EMBL/GenBank/DDBJ databases">
        <title>Sequencing 25 genomes of Wallemia mellicola.</title>
        <authorList>
            <person name="Gostincar C."/>
        </authorList>
    </citation>
    <scope>NUCLEOTIDE SEQUENCE [LARGE SCALE GENOMIC DNA]</scope>
    <source>
        <strain evidence="9 11">EXF-1262</strain>
        <strain evidence="8 12">EXF-6152</strain>
        <strain evidence="10 13">EXF-757</strain>
    </source>
</reference>
<name>A0A4T0PQL2_9BASI</name>
<evidence type="ECO:0000259" key="7">
    <source>
        <dbReference type="PROSITE" id="PS50222"/>
    </source>
</evidence>
<evidence type="ECO:0000256" key="6">
    <source>
        <dbReference type="SAM" id="Phobius"/>
    </source>
</evidence>
<accession>A0A4T0PQL2</accession>
<dbReference type="InterPro" id="IPR006685">
    <property type="entry name" value="MscS_channel_2nd"/>
</dbReference>
<dbReference type="Proteomes" id="UP000310708">
    <property type="component" value="Unassembled WGS sequence"/>
</dbReference>
<evidence type="ECO:0000313" key="9">
    <source>
        <dbReference type="EMBL" id="TIC02767.1"/>
    </source>
</evidence>
<feature type="transmembrane region" description="Helical" evidence="6">
    <location>
        <begin position="472"/>
        <end position="490"/>
    </location>
</feature>
<evidence type="ECO:0000313" key="8">
    <source>
        <dbReference type="EMBL" id="TIB79887.1"/>
    </source>
</evidence>
<organism evidence="10 13">
    <name type="scientific">Wallemia mellicola</name>
    <dbReference type="NCBI Taxonomy" id="1708541"/>
    <lineage>
        <taxon>Eukaryota</taxon>
        <taxon>Fungi</taxon>
        <taxon>Dikarya</taxon>
        <taxon>Basidiomycota</taxon>
        <taxon>Wallemiomycotina</taxon>
        <taxon>Wallemiomycetes</taxon>
        <taxon>Wallemiales</taxon>
        <taxon>Wallemiaceae</taxon>
        <taxon>Wallemia</taxon>
    </lineage>
</organism>
<dbReference type="GO" id="GO:0005262">
    <property type="term" value="F:calcium channel activity"/>
    <property type="evidence" value="ECO:0007669"/>
    <property type="project" value="TreeGrafter"/>
</dbReference>
<dbReference type="EMBL" id="SPRX01000009">
    <property type="protein sequence ID" value="TIC67946.1"/>
    <property type="molecule type" value="Genomic_DNA"/>
</dbReference>
<dbReference type="InterPro" id="IPR002048">
    <property type="entry name" value="EF_hand_dom"/>
</dbReference>
<evidence type="ECO:0000256" key="4">
    <source>
        <dbReference type="ARBA" id="ARBA00023136"/>
    </source>
</evidence>
<dbReference type="AlphaFoldDB" id="A0A4T0PQL2"/>
<dbReference type="GO" id="GO:0016020">
    <property type="term" value="C:membrane"/>
    <property type="evidence" value="ECO:0007669"/>
    <property type="project" value="UniProtKB-SubCell"/>
</dbReference>
<protein>
    <recommendedName>
        <fullName evidence="7">EF-hand domain-containing protein</fullName>
    </recommendedName>
</protein>
<keyword evidence="3 6" id="KW-1133">Transmembrane helix</keyword>
<evidence type="ECO:0000313" key="13">
    <source>
        <dbReference type="Proteomes" id="UP000310708"/>
    </source>
</evidence>
<dbReference type="InterPro" id="IPR023408">
    <property type="entry name" value="MscS_beta-dom_sf"/>
</dbReference>
<comment type="caution">
    <text evidence="10">The sequence shown here is derived from an EMBL/GenBank/DDBJ whole genome shotgun (WGS) entry which is preliminary data.</text>
</comment>
<evidence type="ECO:0000313" key="12">
    <source>
        <dbReference type="Proteomes" id="UP000310685"/>
    </source>
</evidence>
<comment type="subcellular location">
    <subcellularLocation>
        <location evidence="1">Membrane</location>
    </subcellularLocation>
</comment>
<gene>
    <name evidence="10" type="ORF">E3Q01_01096</name>
    <name evidence="9" type="ORF">E3Q17_01262</name>
    <name evidence="8" type="ORF">E3Q22_02255</name>
</gene>
<dbReference type="InterPro" id="IPR058650">
    <property type="entry name" value="Msy1/2-like"/>
</dbReference>
<dbReference type="PROSITE" id="PS50222">
    <property type="entry name" value="EF_HAND_2"/>
    <property type="match status" value="1"/>
</dbReference>
<evidence type="ECO:0000313" key="11">
    <source>
        <dbReference type="Proteomes" id="UP000307169"/>
    </source>
</evidence>
<keyword evidence="2 6" id="KW-0812">Transmembrane</keyword>
<evidence type="ECO:0000256" key="1">
    <source>
        <dbReference type="ARBA" id="ARBA00004370"/>
    </source>
</evidence>
<dbReference type="GO" id="GO:0006874">
    <property type="term" value="P:intracellular calcium ion homeostasis"/>
    <property type="evidence" value="ECO:0007669"/>
    <property type="project" value="TreeGrafter"/>
</dbReference>
<feature type="compositionally biased region" description="Low complexity" evidence="5">
    <location>
        <begin position="32"/>
        <end position="46"/>
    </location>
</feature>
<feature type="transmembrane region" description="Helical" evidence="6">
    <location>
        <begin position="431"/>
        <end position="452"/>
    </location>
</feature>
<feature type="compositionally biased region" description="Basic and acidic residues" evidence="5">
    <location>
        <begin position="1"/>
        <end position="30"/>
    </location>
</feature>
<evidence type="ECO:0000256" key="3">
    <source>
        <dbReference type="ARBA" id="ARBA00022989"/>
    </source>
</evidence>
<dbReference type="EMBL" id="SPRH01000010">
    <property type="protein sequence ID" value="TIC02767.1"/>
    <property type="molecule type" value="Genomic_DNA"/>
</dbReference>
<feature type="region of interest" description="Disordered" evidence="5">
    <location>
        <begin position="1"/>
        <end position="77"/>
    </location>
</feature>
<dbReference type="PANTHER" id="PTHR31323:SF15">
    <property type="entry name" value="MECHANOSENSITIVE ION CHANNEL PROTEIN MSY1"/>
    <property type="match status" value="1"/>
</dbReference>
<feature type="compositionally biased region" description="Basic and acidic residues" evidence="5">
    <location>
        <begin position="781"/>
        <end position="794"/>
    </location>
</feature>
<keyword evidence="4 6" id="KW-0472">Membrane</keyword>
<dbReference type="Gene3D" id="2.30.30.60">
    <property type="match status" value="1"/>
</dbReference>
<dbReference type="InterPro" id="IPR010920">
    <property type="entry name" value="LSM_dom_sf"/>
</dbReference>
<sequence length="794" mass="89778">MSIDTRKEDYGAGHHTDTDDNEHSGVDLYDKPISPIMPSSPYMRPSAEYSNDKDRMESSTTNLTHPHSDEKTYDDVPLTMPVPQYPTLDNEPKRPVYKKHNKSFDALRNGQWSSFNASESKHKHFQFAEGDVPKSKIVRLYFFLINTSIITRWAIFVLPIAGVLAIPLIVSVTTAPDAELLRVRLLWWSIWLETLWVGWWVSWAASKIIPWVAKHTVAVIVPNGKQMIDYFYTLGEKILIQLIAYNFHRTSYDDRIREQKFQVKVLAALYARSRDLGRSDTLDGFGRRGKEKGVKAGRVFRKAAREAKEAAANATTALGNVASEIAGSSVLQPNSPMSMVTNALGSGKKTRHLARRLYYSFCPPYRTSLVQSDIESFFPDLNTAEEAFAVLDKDVNGDVSLEELEMACFEVHRERLALTSSMRDLDSAVAALDKILMSIYVVAACLIIVAMLDVKFSTLVTSAGSLVLGLSWLIGTTAQEILASIIFLFIKHPYDVGDRVKIDDFDMTVKEINLLYSIFKRIDGTVTQAPHVILNQKYVHNVRRSGSTSEDFNFNVAFDTTFDQIEDLRSRMLHFLKSEKRDFHPICDINIVDLPDQEKMTLSTSINYKSNWQNISLYTQRRVKWMVAMKIALSESKIFGPAGDPDAPPIPARYMKVPYETPGKVEEMPAPLPDDARTADLRRAASMALNGGRRALIHRMDAEEEALFHSGLETVPRENTDDSFNMPMPYGNAPQGTAPSMPTPEHYDVDSDRATPAQLEAGRVRIQSPEPIRSRPQQQEHQQRGRQDYEMRRI</sequence>
<feature type="region of interest" description="Disordered" evidence="5">
    <location>
        <begin position="714"/>
        <end position="794"/>
    </location>
</feature>
<evidence type="ECO:0000256" key="5">
    <source>
        <dbReference type="SAM" id="MobiDB-lite"/>
    </source>
</evidence>
<dbReference type="Pfam" id="PF25886">
    <property type="entry name" value="Msy1"/>
    <property type="match status" value="1"/>
</dbReference>
<dbReference type="PANTHER" id="PTHR31323">
    <property type="entry name" value="MECHANOSENSITIVE ION CHANNEL PROTEIN MSY2"/>
    <property type="match status" value="1"/>
</dbReference>
<feature type="transmembrane region" description="Helical" evidence="6">
    <location>
        <begin position="153"/>
        <end position="173"/>
    </location>
</feature>
<proteinExistence type="predicted"/>